<sequence length="427" mass="48937">MREILGISLISLCFSRLTAYDIECKWKSNVSDIEDVAHHKYQVLEECLFYKLTNEADRMQGKTNALMLLPPTVAGGETLEVQILDGSIRELWMNEIFKEMNINGYLKVSWKDRRLRWNPEEWKTENLKIKSLGRLWVPDINSDKHSTVSQSVDYVTYNDLQTNYNGNITAKLEFRMHAQCEIDYTEYPNDRKHCCFNLQSSLYKRYIKYFLEHEDGSDMLKTDALRTNWHIDRSQSWILKGTQDGDNRAEKLEVCIGVYRKSTTLALELSLPVLISALILLLAPFFGKFNQQIYVKMFALLLQFMSFEFLSDKTPQVGFGDTIPKIYVFYAFTIGMTVLSLIATVMIAAMSRVKRKVPPAHRYTLLSSVLNANLCCGSEEEPVTDGTSSKMSQDATSDWLQIHTALNNIASILLIIIYIIGAVAIAF</sequence>
<dbReference type="InterPro" id="IPR006201">
    <property type="entry name" value="Neur_channel"/>
</dbReference>
<dbReference type="SUPFAM" id="SSF63712">
    <property type="entry name" value="Nicotinic receptor ligand binding domain-like"/>
    <property type="match status" value="1"/>
</dbReference>
<feature type="transmembrane region" description="Helical" evidence="1">
    <location>
        <begin position="293"/>
        <end position="311"/>
    </location>
</feature>
<gene>
    <name evidence="4" type="ORF">CBOVIS_LOCUS12513</name>
</gene>
<dbReference type="EMBL" id="CADEPM010000012">
    <property type="protein sequence ID" value="CAB3411084.1"/>
    <property type="molecule type" value="Genomic_DNA"/>
</dbReference>
<reference evidence="4 5" key="1">
    <citation type="submission" date="2020-04" db="EMBL/GenBank/DDBJ databases">
        <authorList>
            <person name="Laetsch R D."/>
            <person name="Stevens L."/>
            <person name="Kumar S."/>
            <person name="Blaxter L. M."/>
        </authorList>
    </citation>
    <scope>NUCLEOTIDE SEQUENCE [LARGE SCALE GENOMIC DNA]</scope>
</reference>
<keyword evidence="1" id="KW-0472">Membrane</keyword>
<feature type="signal peptide" evidence="2">
    <location>
        <begin position="1"/>
        <end position="19"/>
    </location>
</feature>
<dbReference type="InterPro" id="IPR036734">
    <property type="entry name" value="Neur_chan_lig-bd_sf"/>
</dbReference>
<keyword evidence="1" id="KW-0812">Transmembrane</keyword>
<keyword evidence="1" id="KW-1133">Transmembrane helix</keyword>
<evidence type="ECO:0000256" key="1">
    <source>
        <dbReference type="SAM" id="Phobius"/>
    </source>
</evidence>
<dbReference type="GO" id="GO:0016020">
    <property type="term" value="C:membrane"/>
    <property type="evidence" value="ECO:0007669"/>
    <property type="project" value="InterPro"/>
</dbReference>
<feature type="transmembrane region" description="Helical" evidence="1">
    <location>
        <begin position="405"/>
        <end position="426"/>
    </location>
</feature>
<comment type="caution">
    <text evidence="4">The sequence shown here is derived from an EMBL/GenBank/DDBJ whole genome shotgun (WGS) entry which is preliminary data.</text>
</comment>
<evidence type="ECO:0000256" key="2">
    <source>
        <dbReference type="SAM" id="SignalP"/>
    </source>
</evidence>
<dbReference type="InterPro" id="IPR038050">
    <property type="entry name" value="Neuro_actylchol_rec"/>
</dbReference>
<evidence type="ECO:0000313" key="4">
    <source>
        <dbReference type="EMBL" id="CAB3411084.1"/>
    </source>
</evidence>
<dbReference type="Pfam" id="PF02931">
    <property type="entry name" value="Neur_chan_LBD"/>
    <property type="match status" value="1"/>
</dbReference>
<dbReference type="FunFam" id="2.70.170.10:FF:000056">
    <property type="entry name" value="Ligand-Gated ion Channel"/>
    <property type="match status" value="1"/>
</dbReference>
<dbReference type="OrthoDB" id="5975154at2759"/>
<feature type="transmembrane region" description="Helical" evidence="1">
    <location>
        <begin position="265"/>
        <end position="286"/>
    </location>
</feature>
<evidence type="ECO:0000313" key="5">
    <source>
        <dbReference type="Proteomes" id="UP000494206"/>
    </source>
</evidence>
<dbReference type="FunFam" id="1.20.58.390:FF:000094">
    <property type="entry name" value="Ligand-Gated ion Channel"/>
    <property type="match status" value="1"/>
</dbReference>
<name>A0A8S1FG18_9PELO</name>
<dbReference type="InterPro" id="IPR006202">
    <property type="entry name" value="Neur_chan_lig-bd"/>
</dbReference>
<evidence type="ECO:0000259" key="3">
    <source>
        <dbReference type="Pfam" id="PF02931"/>
    </source>
</evidence>
<keyword evidence="2" id="KW-0732">Signal</keyword>
<dbReference type="AlphaFoldDB" id="A0A8S1FG18"/>
<feature type="transmembrane region" description="Helical" evidence="1">
    <location>
        <begin position="326"/>
        <end position="349"/>
    </location>
</feature>
<accession>A0A8S1FG18</accession>
<feature type="domain" description="Neurotransmitter-gated ion-channel ligand-binding" evidence="3">
    <location>
        <begin position="93"/>
        <end position="240"/>
    </location>
</feature>
<dbReference type="Proteomes" id="UP000494206">
    <property type="component" value="Unassembled WGS sequence"/>
</dbReference>
<feature type="chain" id="PRO_5035781175" description="Neurotransmitter-gated ion-channel ligand-binding domain-containing protein" evidence="2">
    <location>
        <begin position="20"/>
        <end position="427"/>
    </location>
</feature>
<dbReference type="GO" id="GO:0004888">
    <property type="term" value="F:transmembrane signaling receptor activity"/>
    <property type="evidence" value="ECO:0007669"/>
    <property type="project" value="InterPro"/>
</dbReference>
<dbReference type="Gene3D" id="2.70.170.10">
    <property type="entry name" value="Neurotransmitter-gated ion-channel ligand-binding domain"/>
    <property type="match status" value="1"/>
</dbReference>
<dbReference type="Gene3D" id="1.20.58.390">
    <property type="entry name" value="Neurotransmitter-gated ion-channel transmembrane domain"/>
    <property type="match status" value="1"/>
</dbReference>
<keyword evidence="5" id="KW-1185">Reference proteome</keyword>
<dbReference type="PANTHER" id="PTHR18945">
    <property type="entry name" value="NEUROTRANSMITTER GATED ION CHANNEL"/>
    <property type="match status" value="1"/>
</dbReference>
<proteinExistence type="predicted"/>
<organism evidence="4 5">
    <name type="scientific">Caenorhabditis bovis</name>
    <dbReference type="NCBI Taxonomy" id="2654633"/>
    <lineage>
        <taxon>Eukaryota</taxon>
        <taxon>Metazoa</taxon>
        <taxon>Ecdysozoa</taxon>
        <taxon>Nematoda</taxon>
        <taxon>Chromadorea</taxon>
        <taxon>Rhabditida</taxon>
        <taxon>Rhabditina</taxon>
        <taxon>Rhabditomorpha</taxon>
        <taxon>Rhabditoidea</taxon>
        <taxon>Rhabditidae</taxon>
        <taxon>Peloderinae</taxon>
        <taxon>Caenorhabditis</taxon>
    </lineage>
</organism>
<protein>
    <recommendedName>
        <fullName evidence="3">Neurotransmitter-gated ion-channel ligand-binding domain-containing protein</fullName>
    </recommendedName>
</protein>
<dbReference type="GO" id="GO:0005230">
    <property type="term" value="F:extracellular ligand-gated monoatomic ion channel activity"/>
    <property type="evidence" value="ECO:0007669"/>
    <property type="project" value="InterPro"/>
</dbReference>